<evidence type="ECO:0000259" key="6">
    <source>
        <dbReference type="Pfam" id="PF21346"/>
    </source>
</evidence>
<dbReference type="InterPro" id="IPR045793">
    <property type="entry name" value="PcRGLX/YetA-like"/>
</dbReference>
<accession>A0A0G4L5Q2</accession>
<evidence type="ECO:0000259" key="5">
    <source>
        <dbReference type="Pfam" id="PF21345"/>
    </source>
</evidence>
<dbReference type="Pfam" id="PF21345">
    <property type="entry name" value="PcRGLX_2nd"/>
    <property type="match status" value="1"/>
</dbReference>
<feature type="region of interest" description="Disordered" evidence="2">
    <location>
        <begin position="1"/>
        <end position="31"/>
    </location>
</feature>
<sequence>MSSTGENSTHEGKGNPLEASAAVPRADASPDTNRVDAAWEYLNANRGMDHEQVDLAKLRRKIDWHIVPLMFCCYTMQFLDKVILNYAAVMGIRDDLNLQGNDFSNVATACGAAAHNYTTMLVSRIFLGVFEATIGPSLMLISSQYYTKSEQAPRFSFWYLGLGLGQIMGGALSYGFQHITGAGLAGWRIMFITLGVVTVVIGVATFLLLPDTPMKARWMTDGEKVALLKHVSVNQTGITDKKFRPRQILEALADPQIYLMVLAVVLLSVSSGVVTTYSATLIRNLGYTPKKAALMNMPSGVVSIFFTLFVGFGIRIKSHRWAWIVACICPAIMGGALMSFLPVTNRSGCLAGIYLVNAVVAPLTVFYAWTAANVAGATKRAFAVAIVSGSFSLGNIIGPQTFQARDAPDYIPAKLAVMGTQAGCAFVTVCLVAYYAWTNKKRNSSTLDAEAETEASYLSPEVWAQMTDRENKKFSLLGSGASAPTNITSETVSVHWLGNAPNQTIGTTFGLPWPKGKYDAKKTDFTISGGSGESLPLESWVNAYWPDGSIKWSGHAIGASDSPSGEYTVTASGSPASNSTCARRAKRAAQATALTVSESDDSVDVDTGKIAVSFPKKGSSIISSIETANGNTVGRNGKLVLHSQSAVNEDAQDRGKTAIDYHNFESDIHNVTVSEENTVRTLVTVRGAHKASSGDSHADWLPFVLRFYFYGDSEAIRLVHTVIYDGKTDKVFISGLGIRFQVPLKGEEVYNRHVRLAGPDGGLLSEAVRGITGLRRDPGATVRAAQFEGQKTPDIGTWDTRVSSRMQWIPEWNDFSLSQLSPDGFTLKKRTKAGQSWVTIPGATRSGGLAYLGGATAGGLAIGLRDFWKRHPTGLDIRNAAADEGEITLWLYSPEGSPLDLRPYHDGLGLDTYAKQLDALEITYEDWEQDLDTPYGIARSSEVFLFGFESTPSRDQLSDLTTYINKPPVLVPKPETFHESGAVGSYWGLPDTSSPSAAVLEGHLDFLLDFYFKQVEQRRWYGFLDYGDVMHTYDVDRHQWRYDIGGYAWDNSELSPDLFIWLQFLRTGREDVYRFAEAMTRHTGEVDVYHIGPLKGLGTRHGIQHFSDSAKQARISTAQYRKYFYYVSGGDERIGEILEETLEVDQTYAKLDPNRKVRGDGVKPTETAAPIGLGTDFSGLAAGWLVEWERRGPRYEEALTKLTKVASGIAGLKNGFVSGSAIYNPTNGDLSPPPADPDNSGNVAISHLSSVFGLVEVMAELTDHWGSDAPKGFEQAWLDYCYYYSASNAEQAARYGTNFGRGNLVQAHSRLTAYASHKTDNSSLAARAWSEYNRDGLRANAPWASVRLEGSAVLHPIDEATFISTNDFAQYGLATIQNLALAREALP</sequence>
<keyword evidence="3" id="KW-0472">Membrane</keyword>
<dbReference type="STRING" id="100787.A0A0G4L5Q2"/>
<evidence type="ECO:0000313" key="8">
    <source>
        <dbReference type="Proteomes" id="UP000044602"/>
    </source>
</evidence>
<feature type="transmembrane region" description="Helical" evidence="3">
    <location>
        <begin position="320"/>
        <end position="341"/>
    </location>
</feature>
<dbReference type="Gene3D" id="1.20.1250.20">
    <property type="entry name" value="MFS general substrate transporter like domains"/>
    <property type="match status" value="1"/>
</dbReference>
<feature type="transmembrane region" description="Helical" evidence="3">
    <location>
        <begin position="125"/>
        <end position="145"/>
    </location>
</feature>
<feature type="domain" description="PcRGLX/YetA-like C-terminal alpha/alpha toroid" evidence="6">
    <location>
        <begin position="967"/>
        <end position="1386"/>
    </location>
</feature>
<gene>
    <name evidence="7" type="ORF">BN1708_012037</name>
</gene>
<evidence type="ECO:0000313" key="7">
    <source>
        <dbReference type="EMBL" id="CRK17377.1"/>
    </source>
</evidence>
<dbReference type="InterPro" id="IPR048329">
    <property type="entry name" value="PcRGLX_1st"/>
</dbReference>
<evidence type="ECO:0000256" key="2">
    <source>
        <dbReference type="SAM" id="MobiDB-lite"/>
    </source>
</evidence>
<dbReference type="SUPFAM" id="SSF103473">
    <property type="entry name" value="MFS general substrate transporter"/>
    <property type="match status" value="1"/>
</dbReference>
<dbReference type="Proteomes" id="UP000044602">
    <property type="component" value="Unassembled WGS sequence"/>
</dbReference>
<feature type="domain" description="PcRGLX/YetA-like central beta-sandwich" evidence="5">
    <location>
        <begin position="595"/>
        <end position="961"/>
    </location>
</feature>
<dbReference type="EMBL" id="CVQH01008446">
    <property type="protein sequence ID" value="CRK17377.1"/>
    <property type="molecule type" value="Genomic_DNA"/>
</dbReference>
<feature type="transmembrane region" description="Helical" evidence="3">
    <location>
        <begin position="294"/>
        <end position="314"/>
    </location>
</feature>
<comment type="subcellular location">
    <subcellularLocation>
        <location evidence="1">Membrane</location>
        <topology evidence="1">Multi-pass membrane protein</topology>
    </subcellularLocation>
</comment>
<organism evidence="7 8">
    <name type="scientific">Verticillium longisporum</name>
    <name type="common">Verticillium dahliae var. longisporum</name>
    <dbReference type="NCBI Taxonomy" id="100787"/>
    <lineage>
        <taxon>Eukaryota</taxon>
        <taxon>Fungi</taxon>
        <taxon>Dikarya</taxon>
        <taxon>Ascomycota</taxon>
        <taxon>Pezizomycotina</taxon>
        <taxon>Sordariomycetes</taxon>
        <taxon>Hypocreomycetidae</taxon>
        <taxon>Glomerellales</taxon>
        <taxon>Plectosphaerellaceae</taxon>
        <taxon>Verticillium</taxon>
    </lineage>
</organism>
<keyword evidence="8" id="KW-1185">Reference proteome</keyword>
<feature type="transmembrane region" description="Helical" evidence="3">
    <location>
        <begin position="257"/>
        <end position="282"/>
    </location>
</feature>
<dbReference type="InterPro" id="IPR048330">
    <property type="entry name" value="PcRGLX/YetA_2nd"/>
</dbReference>
<name>A0A0G4L5Q2_VERLO</name>
<evidence type="ECO:0008006" key="9">
    <source>
        <dbReference type="Google" id="ProtNLM"/>
    </source>
</evidence>
<keyword evidence="3" id="KW-0812">Transmembrane</keyword>
<reference evidence="7 8" key="1">
    <citation type="submission" date="2015-05" db="EMBL/GenBank/DDBJ databases">
        <authorList>
            <person name="Wang D.B."/>
            <person name="Wang M."/>
        </authorList>
    </citation>
    <scope>NUCLEOTIDE SEQUENCE [LARGE SCALE GENOMIC DNA]</scope>
    <source>
        <strain evidence="7">VL1</strain>
    </source>
</reference>
<evidence type="ECO:0000256" key="1">
    <source>
        <dbReference type="ARBA" id="ARBA00004141"/>
    </source>
</evidence>
<dbReference type="InterPro" id="IPR036259">
    <property type="entry name" value="MFS_trans_sf"/>
</dbReference>
<dbReference type="Pfam" id="PF21346">
    <property type="entry name" value="PcRGLX_3rd"/>
    <property type="match status" value="1"/>
</dbReference>
<dbReference type="GO" id="GO:0022857">
    <property type="term" value="F:transmembrane transporter activity"/>
    <property type="evidence" value="ECO:0007669"/>
    <property type="project" value="InterPro"/>
</dbReference>
<feature type="transmembrane region" description="Helical" evidence="3">
    <location>
        <begin position="189"/>
        <end position="209"/>
    </location>
</feature>
<dbReference type="InterPro" id="IPR011701">
    <property type="entry name" value="MFS"/>
</dbReference>
<dbReference type="Pfam" id="PF07690">
    <property type="entry name" value="MFS_1"/>
    <property type="match status" value="1"/>
</dbReference>
<dbReference type="Pfam" id="PF19501">
    <property type="entry name" value="PcRGLX_1st"/>
    <property type="match status" value="1"/>
</dbReference>
<dbReference type="GO" id="GO:0016020">
    <property type="term" value="C:membrane"/>
    <property type="evidence" value="ECO:0007669"/>
    <property type="project" value="UniProtKB-SubCell"/>
</dbReference>
<evidence type="ECO:0000256" key="3">
    <source>
        <dbReference type="SAM" id="Phobius"/>
    </source>
</evidence>
<feature type="transmembrane region" description="Helical" evidence="3">
    <location>
        <begin position="348"/>
        <end position="369"/>
    </location>
</feature>
<proteinExistence type="predicted"/>
<dbReference type="InterPro" id="IPR048331">
    <property type="entry name" value="PcRGLX/YetA_3rd"/>
</dbReference>
<feature type="transmembrane region" description="Helical" evidence="3">
    <location>
        <begin position="157"/>
        <end position="177"/>
    </location>
</feature>
<dbReference type="PANTHER" id="PTHR40081:SF1">
    <property type="entry name" value="TAT PATHWAY SIGNAL SEQUENCE DOMAIN PROTEIN"/>
    <property type="match status" value="1"/>
</dbReference>
<feature type="transmembrane region" description="Helical" evidence="3">
    <location>
        <begin position="415"/>
        <end position="437"/>
    </location>
</feature>
<dbReference type="PANTHER" id="PTHR40081">
    <property type="entry name" value="CONCANAVALIN A-LIKE LECTIN/GLUCANASE"/>
    <property type="match status" value="1"/>
</dbReference>
<feature type="domain" description="PcRGLX/YetA-like N-terminal RIFT barrel" evidence="4">
    <location>
        <begin position="491"/>
        <end position="571"/>
    </location>
</feature>
<evidence type="ECO:0000259" key="4">
    <source>
        <dbReference type="Pfam" id="PF19501"/>
    </source>
</evidence>
<keyword evidence="3" id="KW-1133">Transmembrane helix</keyword>
<protein>
    <recommendedName>
        <fullName evidence="9">Major facilitator superfamily (MFS) profile domain-containing protein</fullName>
    </recommendedName>
</protein>